<keyword evidence="18" id="KW-1185">Reference proteome</keyword>
<comment type="similarity">
    <text evidence="2">Belongs to the aminoglycoside phosphotransferase family.</text>
</comment>
<sequence length="586" mass="61577">MSDTASTRATRHTSDRPLLAAPDLLSSLVPLLAAWVPRQRWFAGKGRLITGFTLVSATELLPCTTDGSTPGLLQLLVRAQQNAPAGRTPAADCYQLLLGVHPAPPPRLAPAAIGRPSGGPLRGRTVYDALLDSRLCGLLLERLRTPGRIGALRFYREPDRDIASGLPARPIAVEQSNSSIVYGDTYILKVFRRIAPGINPDLELPRALADVNCARVPAPAAWYEADAADDGGEATTLGVLQPFLPGSADGWQLALNALAVRADFTGSARALGHATAEVHTALAETLPTTALHSPQLETIAARMAERLDATARAVPALQPYRARLRAAFDALAAVGQDGRSWAAQRIHGDLHLGQTLRSAEEGRWSLIDFEGEPARPLGERRRPQPALRDVAAMLRSFDYAARSGPSGGDPWSLEWARRTRDAYCRGYAEAGGLDPRSAPELMRAYETDKAVYEVLYEARHRPDWLSVPMAAIHRLAAGEERLEDGDGPVGVEGMERADGASRSGRGGGEAVRAPRGGGGTGSAWTAGGGGAGRGGGPAGAGQSAGASRLAPSPRLSDSPRYSGSPDSTGSTGASGATRSARADGRG</sequence>
<name>A0ABY4M5F9_9ACTN</name>
<evidence type="ECO:0000256" key="5">
    <source>
        <dbReference type="ARBA" id="ARBA00013882"/>
    </source>
</evidence>
<comment type="pathway">
    <text evidence="1">Glycan biosynthesis; glycogen biosynthesis.</text>
</comment>
<keyword evidence="11" id="KW-0320">Glycogen biosynthesis</keyword>
<dbReference type="Pfam" id="PF18085">
    <property type="entry name" value="Mak_N_cap"/>
    <property type="match status" value="1"/>
</dbReference>
<comment type="subunit">
    <text evidence="3">Monomer.</text>
</comment>
<evidence type="ECO:0000313" key="18">
    <source>
        <dbReference type="Proteomes" id="UP000830115"/>
    </source>
</evidence>
<evidence type="ECO:0000256" key="1">
    <source>
        <dbReference type="ARBA" id="ARBA00004964"/>
    </source>
</evidence>
<gene>
    <name evidence="17" type="ORF">K9S39_15290</name>
</gene>
<dbReference type="EMBL" id="CP086322">
    <property type="protein sequence ID" value="UQA93020.1"/>
    <property type="molecule type" value="Genomic_DNA"/>
</dbReference>
<organism evidence="17 18">
    <name type="scientific">Streptomyces halobius</name>
    <dbReference type="NCBI Taxonomy" id="2879846"/>
    <lineage>
        <taxon>Bacteria</taxon>
        <taxon>Bacillati</taxon>
        <taxon>Actinomycetota</taxon>
        <taxon>Actinomycetes</taxon>
        <taxon>Kitasatosporales</taxon>
        <taxon>Streptomycetaceae</taxon>
        <taxon>Streptomyces</taxon>
    </lineage>
</organism>
<evidence type="ECO:0000256" key="12">
    <source>
        <dbReference type="ARBA" id="ARBA00023277"/>
    </source>
</evidence>
<protein>
    <recommendedName>
        <fullName evidence="5">Maltokinase</fullName>
        <ecNumber evidence="4">2.7.1.175</ecNumber>
    </recommendedName>
    <alternativeName>
        <fullName evidence="13">Maltose-1-phosphate synthase</fullName>
    </alternativeName>
</protein>
<feature type="compositionally biased region" description="Gly residues" evidence="15">
    <location>
        <begin position="504"/>
        <end position="539"/>
    </location>
</feature>
<keyword evidence="6" id="KW-0321">Glycogen metabolism</keyword>
<keyword evidence="7" id="KW-0808">Transferase</keyword>
<dbReference type="EC" id="2.7.1.175" evidence="4"/>
<evidence type="ECO:0000256" key="13">
    <source>
        <dbReference type="ARBA" id="ARBA00031251"/>
    </source>
</evidence>
<keyword evidence="8" id="KW-0547">Nucleotide-binding</keyword>
<keyword evidence="9" id="KW-0418">Kinase</keyword>
<evidence type="ECO:0000256" key="3">
    <source>
        <dbReference type="ARBA" id="ARBA00011245"/>
    </source>
</evidence>
<feature type="region of interest" description="Disordered" evidence="15">
    <location>
        <begin position="482"/>
        <end position="586"/>
    </location>
</feature>
<reference evidence="17" key="1">
    <citation type="submission" date="2021-10" db="EMBL/GenBank/DDBJ databases">
        <title>Streptomyces nigrumlapis sp.nov.,an antimicrobial producing actinobacterium isolated from Black Gobi rocks.</title>
        <authorList>
            <person name="Wen Y."/>
            <person name="Zhang W."/>
            <person name="Liu X.G."/>
        </authorList>
    </citation>
    <scope>NUCLEOTIDE SEQUENCE</scope>
    <source>
        <strain evidence="17">ST13-2-2</strain>
    </source>
</reference>
<evidence type="ECO:0000256" key="14">
    <source>
        <dbReference type="ARBA" id="ARBA00049067"/>
    </source>
</evidence>
<evidence type="ECO:0000256" key="4">
    <source>
        <dbReference type="ARBA" id="ARBA00011962"/>
    </source>
</evidence>
<evidence type="ECO:0000256" key="9">
    <source>
        <dbReference type="ARBA" id="ARBA00022777"/>
    </source>
</evidence>
<evidence type="ECO:0000259" key="16">
    <source>
        <dbReference type="Pfam" id="PF18085"/>
    </source>
</evidence>
<dbReference type="InterPro" id="IPR040999">
    <property type="entry name" value="Mak_N_cap"/>
</dbReference>
<dbReference type="Gene3D" id="3.90.1200.10">
    <property type="match status" value="1"/>
</dbReference>
<evidence type="ECO:0000256" key="8">
    <source>
        <dbReference type="ARBA" id="ARBA00022741"/>
    </source>
</evidence>
<keyword evidence="12" id="KW-0119">Carbohydrate metabolism</keyword>
<evidence type="ECO:0000256" key="6">
    <source>
        <dbReference type="ARBA" id="ARBA00022600"/>
    </source>
</evidence>
<dbReference type="Proteomes" id="UP000830115">
    <property type="component" value="Chromosome"/>
</dbReference>
<feature type="domain" description="Maltokinase N-terminal cap" evidence="16">
    <location>
        <begin position="35"/>
        <end position="132"/>
    </location>
</feature>
<comment type="catalytic activity">
    <reaction evidence="14">
        <text>D-maltose + ATP = alpha-maltose 1-phosphate + ADP + H(+)</text>
        <dbReference type="Rhea" id="RHEA:31915"/>
        <dbReference type="ChEBI" id="CHEBI:15378"/>
        <dbReference type="ChEBI" id="CHEBI:17306"/>
        <dbReference type="ChEBI" id="CHEBI:30616"/>
        <dbReference type="ChEBI" id="CHEBI:63576"/>
        <dbReference type="ChEBI" id="CHEBI:456216"/>
        <dbReference type="EC" id="2.7.1.175"/>
    </reaction>
</comment>
<evidence type="ECO:0000313" key="17">
    <source>
        <dbReference type="EMBL" id="UQA93020.1"/>
    </source>
</evidence>
<evidence type="ECO:0000256" key="10">
    <source>
        <dbReference type="ARBA" id="ARBA00022840"/>
    </source>
</evidence>
<evidence type="ECO:0000256" key="11">
    <source>
        <dbReference type="ARBA" id="ARBA00023056"/>
    </source>
</evidence>
<keyword evidence="10" id="KW-0067">ATP-binding</keyword>
<feature type="compositionally biased region" description="Polar residues" evidence="15">
    <location>
        <begin position="559"/>
        <end position="577"/>
    </location>
</feature>
<proteinExistence type="inferred from homology"/>
<evidence type="ECO:0000256" key="2">
    <source>
        <dbReference type="ARBA" id="ARBA00006219"/>
    </source>
</evidence>
<evidence type="ECO:0000256" key="15">
    <source>
        <dbReference type="SAM" id="MobiDB-lite"/>
    </source>
</evidence>
<dbReference type="InterPro" id="IPR011009">
    <property type="entry name" value="Kinase-like_dom_sf"/>
</dbReference>
<dbReference type="SUPFAM" id="SSF56112">
    <property type="entry name" value="Protein kinase-like (PK-like)"/>
    <property type="match status" value="1"/>
</dbReference>
<evidence type="ECO:0000256" key="7">
    <source>
        <dbReference type="ARBA" id="ARBA00022679"/>
    </source>
</evidence>
<accession>A0ABY4M5F9</accession>